<evidence type="ECO:0000256" key="1">
    <source>
        <dbReference type="ARBA" id="ARBA00007788"/>
    </source>
</evidence>
<dbReference type="Proteomes" id="UP000242972">
    <property type="component" value="Unassembled WGS sequence"/>
</dbReference>
<evidence type="ECO:0000256" key="4">
    <source>
        <dbReference type="ARBA" id="ARBA00023082"/>
    </source>
</evidence>
<keyword evidence="4" id="KW-0731">Sigma factor</keyword>
<dbReference type="PANTHER" id="PTHR43133:SF8">
    <property type="entry name" value="RNA POLYMERASE SIGMA FACTOR HI_1459-RELATED"/>
    <property type="match status" value="1"/>
</dbReference>
<dbReference type="GO" id="GO:0016987">
    <property type="term" value="F:sigma factor activity"/>
    <property type="evidence" value="ECO:0007669"/>
    <property type="project" value="UniProtKB-KW"/>
</dbReference>
<feature type="domain" description="RNA polymerase sigma-70 region 2" evidence="8">
    <location>
        <begin position="34"/>
        <end position="103"/>
    </location>
</feature>
<accession>A0A2T2XDI7</accession>
<proteinExistence type="inferred from homology"/>
<protein>
    <recommendedName>
        <fullName evidence="2">RNA polymerase sigma factor SigS</fullName>
    </recommendedName>
</protein>
<evidence type="ECO:0000259" key="8">
    <source>
        <dbReference type="Pfam" id="PF04542"/>
    </source>
</evidence>
<dbReference type="SUPFAM" id="SSF46894">
    <property type="entry name" value="C-terminal effector domain of the bipartite response regulators"/>
    <property type="match status" value="1"/>
</dbReference>
<sequence>MNLAVCTSRSVDNQTDEGLVTRVKAGDEEAFSLLLDRYANRLRFQAQQYFLPGSDLDDLLQIAHVGLWQAALQYEPQSPIPFRAWVQIVVRRRLNDAIKYAQRFKRRTLDTAISMAKPLSQEDSVPHTLADRLIASESTPEEQVVQKALIHDLVTVLSVQLSDLEWRVFCDLLVTHSLIQTATRLEISYKRVDNALQRIRRKASAFMSTIDGIL</sequence>
<dbReference type="Pfam" id="PF04542">
    <property type="entry name" value="Sigma70_r2"/>
    <property type="match status" value="1"/>
</dbReference>
<reference evidence="9 10" key="1">
    <citation type="journal article" date="2014" name="BMC Genomics">
        <title>Comparison of environmental and isolate Sulfobacillus genomes reveals diverse carbon, sulfur, nitrogen, and hydrogen metabolisms.</title>
        <authorList>
            <person name="Justice N.B."/>
            <person name="Norman A."/>
            <person name="Brown C.T."/>
            <person name="Singh A."/>
            <person name="Thomas B.C."/>
            <person name="Banfield J.F."/>
        </authorList>
    </citation>
    <scope>NUCLEOTIDE SEQUENCE [LARGE SCALE GENOMIC DNA]</scope>
    <source>
        <strain evidence="9">AMDSBA4</strain>
    </source>
</reference>
<dbReference type="PANTHER" id="PTHR43133">
    <property type="entry name" value="RNA POLYMERASE ECF-TYPE SIGMA FACTO"/>
    <property type="match status" value="1"/>
</dbReference>
<dbReference type="EMBL" id="PXYW01000039">
    <property type="protein sequence ID" value="PSR32502.1"/>
    <property type="molecule type" value="Genomic_DNA"/>
</dbReference>
<evidence type="ECO:0000256" key="6">
    <source>
        <dbReference type="ARBA" id="ARBA00023163"/>
    </source>
</evidence>
<comment type="caution">
    <text evidence="9">The sequence shown here is derived from an EMBL/GenBank/DDBJ whole genome shotgun (WGS) entry which is preliminary data.</text>
</comment>
<dbReference type="InterPro" id="IPR013325">
    <property type="entry name" value="RNA_pol_sigma_r2"/>
</dbReference>
<dbReference type="GO" id="GO:0003677">
    <property type="term" value="F:DNA binding"/>
    <property type="evidence" value="ECO:0007669"/>
    <property type="project" value="UniProtKB-KW"/>
</dbReference>
<keyword evidence="5" id="KW-0238">DNA-binding</keyword>
<dbReference type="InterPro" id="IPR016371">
    <property type="entry name" value="RNA_pol_sigma-H_factor"/>
</dbReference>
<organism evidence="9 10">
    <name type="scientific">Sulfobacillus benefaciens</name>
    <dbReference type="NCBI Taxonomy" id="453960"/>
    <lineage>
        <taxon>Bacteria</taxon>
        <taxon>Bacillati</taxon>
        <taxon>Bacillota</taxon>
        <taxon>Clostridia</taxon>
        <taxon>Eubacteriales</taxon>
        <taxon>Clostridiales Family XVII. Incertae Sedis</taxon>
        <taxon>Sulfobacillus</taxon>
    </lineage>
</organism>
<dbReference type="Gene3D" id="1.10.1740.10">
    <property type="match status" value="1"/>
</dbReference>
<name>A0A2T2XDI7_9FIRM</name>
<dbReference type="SUPFAM" id="SSF88946">
    <property type="entry name" value="Sigma2 domain of RNA polymerase sigma factors"/>
    <property type="match status" value="1"/>
</dbReference>
<evidence type="ECO:0000313" key="10">
    <source>
        <dbReference type="Proteomes" id="UP000242972"/>
    </source>
</evidence>
<dbReference type="InterPro" id="IPR007627">
    <property type="entry name" value="RNA_pol_sigma70_r2"/>
</dbReference>
<dbReference type="PIRSF" id="PIRSF002939">
    <property type="entry name" value="RNA_polymerase_sigma-H_factor"/>
    <property type="match status" value="1"/>
</dbReference>
<comment type="function">
    <text evidence="7">Sigma factors are initiation factors that promote the attachment of RNA polymerase to specific initiation sites and are then released. Sigma-S contributes to the protection against external stress, thus playing a role in cellular fitness and survival.</text>
</comment>
<dbReference type="InterPro" id="IPR014284">
    <property type="entry name" value="RNA_pol_sigma-70_dom"/>
</dbReference>
<dbReference type="GO" id="GO:0006352">
    <property type="term" value="P:DNA-templated transcription initiation"/>
    <property type="evidence" value="ECO:0007669"/>
    <property type="project" value="InterPro"/>
</dbReference>
<evidence type="ECO:0000256" key="3">
    <source>
        <dbReference type="ARBA" id="ARBA00023015"/>
    </source>
</evidence>
<keyword evidence="6" id="KW-0804">Transcription</keyword>
<dbReference type="InterPro" id="IPR039425">
    <property type="entry name" value="RNA_pol_sigma-70-like"/>
</dbReference>
<keyword evidence="3" id="KW-0805">Transcription regulation</keyword>
<evidence type="ECO:0000256" key="2">
    <source>
        <dbReference type="ARBA" id="ARBA00021245"/>
    </source>
</evidence>
<dbReference type="AlphaFoldDB" id="A0A2T2XDI7"/>
<gene>
    <name evidence="9" type="ORF">C7B46_14125</name>
</gene>
<evidence type="ECO:0000256" key="5">
    <source>
        <dbReference type="ARBA" id="ARBA00023125"/>
    </source>
</evidence>
<comment type="similarity">
    <text evidence="1">Belongs to the sigma-70 factor family.</text>
</comment>
<evidence type="ECO:0000313" key="9">
    <source>
        <dbReference type="EMBL" id="PSR32502.1"/>
    </source>
</evidence>
<dbReference type="InterPro" id="IPR016032">
    <property type="entry name" value="Sig_transdc_resp-reg_C-effctor"/>
</dbReference>
<dbReference type="NCBIfam" id="TIGR02937">
    <property type="entry name" value="sigma70-ECF"/>
    <property type="match status" value="1"/>
</dbReference>
<evidence type="ECO:0000256" key="7">
    <source>
        <dbReference type="ARBA" id="ARBA00024701"/>
    </source>
</evidence>